<comment type="similarity">
    <text evidence="1">Belongs to the protein-tyrosine phosphatase family. Non-receptor class dual specificity subfamily.</text>
</comment>
<dbReference type="Pfam" id="PF00782">
    <property type="entry name" value="DSPc"/>
    <property type="match status" value="1"/>
</dbReference>
<dbReference type="GO" id="GO:0001706">
    <property type="term" value="P:endoderm formation"/>
    <property type="evidence" value="ECO:0007669"/>
    <property type="project" value="TreeGrafter"/>
</dbReference>
<dbReference type="GO" id="GO:0004725">
    <property type="term" value="F:protein tyrosine phosphatase activity"/>
    <property type="evidence" value="ECO:0007669"/>
    <property type="project" value="UniProtKB-EC"/>
</dbReference>
<dbReference type="InterPro" id="IPR008343">
    <property type="entry name" value="MKP"/>
</dbReference>
<keyword evidence="3" id="KW-0378">Hydrolase</keyword>
<reference evidence="6 7" key="1">
    <citation type="journal article" date="2021" name="Elife">
        <title>Chloroplast acquisition without the gene transfer in kleptoplastic sea slugs, Plakobranchus ocellatus.</title>
        <authorList>
            <person name="Maeda T."/>
            <person name="Takahashi S."/>
            <person name="Yoshida T."/>
            <person name="Shimamura S."/>
            <person name="Takaki Y."/>
            <person name="Nagai Y."/>
            <person name="Toyoda A."/>
            <person name="Suzuki Y."/>
            <person name="Arimoto A."/>
            <person name="Ishii H."/>
            <person name="Satoh N."/>
            <person name="Nishiyama T."/>
            <person name="Hasebe M."/>
            <person name="Maruyama T."/>
            <person name="Minagawa J."/>
            <person name="Obokata J."/>
            <person name="Shigenobu S."/>
        </authorList>
    </citation>
    <scope>NUCLEOTIDE SEQUENCE [LARGE SCALE GENOMIC DNA]</scope>
</reference>
<evidence type="ECO:0000313" key="7">
    <source>
        <dbReference type="Proteomes" id="UP000762676"/>
    </source>
</evidence>
<sequence length="100" mass="10999">MTLTIGVLWLSDPQNEPSEILPHVYLGDVSHSGQRALLEELGITALLNVSSSCDNHFQASYTYKNVIVSDNMDADLISLFPELIDFIGGCKSVNNYNIVL</sequence>
<dbReference type="GO" id="GO:0005737">
    <property type="term" value="C:cytoplasm"/>
    <property type="evidence" value="ECO:0007669"/>
    <property type="project" value="TreeGrafter"/>
</dbReference>
<organism evidence="6 7">
    <name type="scientific">Elysia marginata</name>
    <dbReference type="NCBI Taxonomy" id="1093978"/>
    <lineage>
        <taxon>Eukaryota</taxon>
        <taxon>Metazoa</taxon>
        <taxon>Spiralia</taxon>
        <taxon>Lophotrochozoa</taxon>
        <taxon>Mollusca</taxon>
        <taxon>Gastropoda</taxon>
        <taxon>Heterobranchia</taxon>
        <taxon>Euthyneura</taxon>
        <taxon>Panpulmonata</taxon>
        <taxon>Sacoglossa</taxon>
        <taxon>Placobranchoidea</taxon>
        <taxon>Plakobranchidae</taxon>
        <taxon>Elysia</taxon>
    </lineage>
</organism>
<evidence type="ECO:0000313" key="6">
    <source>
        <dbReference type="EMBL" id="GFS15663.1"/>
    </source>
</evidence>
<dbReference type="EMBL" id="BMAT01009880">
    <property type="protein sequence ID" value="GFS15663.1"/>
    <property type="molecule type" value="Genomic_DNA"/>
</dbReference>
<dbReference type="GO" id="GO:0005634">
    <property type="term" value="C:nucleus"/>
    <property type="evidence" value="ECO:0007669"/>
    <property type="project" value="TreeGrafter"/>
</dbReference>
<gene>
    <name evidence="6" type="ORF">ElyMa_004939100</name>
</gene>
<proteinExistence type="inferred from homology"/>
<accession>A0AAV4IYQ4</accession>
<name>A0AAV4IYQ4_9GAST</name>
<dbReference type="Gene3D" id="3.90.190.10">
    <property type="entry name" value="Protein tyrosine phosphatase superfamily"/>
    <property type="match status" value="1"/>
</dbReference>
<dbReference type="Proteomes" id="UP000762676">
    <property type="component" value="Unassembled WGS sequence"/>
</dbReference>
<keyword evidence="7" id="KW-1185">Reference proteome</keyword>
<evidence type="ECO:0000256" key="2">
    <source>
        <dbReference type="ARBA" id="ARBA00013064"/>
    </source>
</evidence>
<dbReference type="InterPro" id="IPR029021">
    <property type="entry name" value="Prot-tyrosine_phosphatase-like"/>
</dbReference>
<evidence type="ECO:0000256" key="1">
    <source>
        <dbReference type="ARBA" id="ARBA00008601"/>
    </source>
</evidence>
<dbReference type="PANTHER" id="PTHR10159">
    <property type="entry name" value="DUAL SPECIFICITY PROTEIN PHOSPHATASE"/>
    <property type="match status" value="1"/>
</dbReference>
<evidence type="ECO:0000259" key="5">
    <source>
        <dbReference type="Pfam" id="PF00782"/>
    </source>
</evidence>
<dbReference type="InterPro" id="IPR000340">
    <property type="entry name" value="Dual-sp_phosphatase_cat-dom"/>
</dbReference>
<keyword evidence="4" id="KW-0904">Protein phosphatase</keyword>
<feature type="domain" description="Dual specificity phosphatase catalytic" evidence="5">
    <location>
        <begin position="24"/>
        <end position="94"/>
    </location>
</feature>
<dbReference type="PRINTS" id="PR01764">
    <property type="entry name" value="MAPKPHPHTASE"/>
</dbReference>
<dbReference type="EC" id="3.1.3.48" evidence="2"/>
<comment type="caution">
    <text evidence="6">The sequence shown here is derived from an EMBL/GenBank/DDBJ whole genome shotgun (WGS) entry which is preliminary data.</text>
</comment>
<dbReference type="GO" id="GO:0043409">
    <property type="term" value="P:negative regulation of MAPK cascade"/>
    <property type="evidence" value="ECO:0007669"/>
    <property type="project" value="TreeGrafter"/>
</dbReference>
<dbReference type="SUPFAM" id="SSF52799">
    <property type="entry name" value="(Phosphotyrosine protein) phosphatases II"/>
    <property type="match status" value="1"/>
</dbReference>
<evidence type="ECO:0000256" key="3">
    <source>
        <dbReference type="ARBA" id="ARBA00022801"/>
    </source>
</evidence>
<protein>
    <recommendedName>
        <fullName evidence="2">protein-tyrosine-phosphatase</fullName>
        <ecNumber evidence="2">3.1.3.48</ecNumber>
    </recommendedName>
</protein>
<dbReference type="GO" id="GO:0017017">
    <property type="term" value="F:MAP kinase tyrosine/serine/threonine phosphatase activity"/>
    <property type="evidence" value="ECO:0007669"/>
    <property type="project" value="InterPro"/>
</dbReference>
<evidence type="ECO:0000256" key="4">
    <source>
        <dbReference type="ARBA" id="ARBA00022912"/>
    </source>
</evidence>
<dbReference type="AlphaFoldDB" id="A0AAV4IYQ4"/>
<dbReference type="PANTHER" id="PTHR10159:SF530">
    <property type="entry name" value="DUAL SPECIFICITY PROTEIN PHOSPHATASE DDB_G0271350-RELATED"/>
    <property type="match status" value="1"/>
</dbReference>